<dbReference type="Proteomes" id="UP000278036">
    <property type="component" value="Unassembled WGS sequence"/>
</dbReference>
<dbReference type="Pfam" id="PF01979">
    <property type="entry name" value="Amidohydro_1"/>
    <property type="match status" value="1"/>
</dbReference>
<organism evidence="10 13">
    <name type="scientific">Teichococcus wenyumeiae</name>
    <dbReference type="NCBI Taxonomy" id="2478470"/>
    <lineage>
        <taxon>Bacteria</taxon>
        <taxon>Pseudomonadati</taxon>
        <taxon>Pseudomonadota</taxon>
        <taxon>Alphaproteobacteria</taxon>
        <taxon>Acetobacterales</taxon>
        <taxon>Roseomonadaceae</taxon>
        <taxon>Roseomonas</taxon>
    </lineage>
</organism>
<keyword evidence="12" id="KW-1185">Reference proteome</keyword>
<dbReference type="Proteomes" id="UP000274097">
    <property type="component" value="Unassembled WGS sequence"/>
</dbReference>
<evidence type="ECO:0000256" key="4">
    <source>
        <dbReference type="ARBA" id="ARBA00022723"/>
    </source>
</evidence>
<comment type="caution">
    <text evidence="10">The sequence shown here is derived from an EMBL/GenBank/DDBJ whole genome shotgun (WGS) entry which is preliminary data.</text>
</comment>
<comment type="similarity">
    <text evidence="2 8">Belongs to the metallo-dependent hydrolases superfamily. ATZ/TRZ family.</text>
</comment>
<dbReference type="InterPro" id="IPR014311">
    <property type="entry name" value="Guanine_deaminase"/>
</dbReference>
<keyword evidence="6 8" id="KW-0862">Zinc</keyword>
<dbReference type="UniPathway" id="UPA00603">
    <property type="reaction ID" value="UER00660"/>
</dbReference>
<dbReference type="InterPro" id="IPR011059">
    <property type="entry name" value="Metal-dep_hydrolase_composite"/>
</dbReference>
<comment type="pathway">
    <text evidence="1 8">Purine metabolism; guanine degradation; xanthine from guanine: step 1/1.</text>
</comment>
<evidence type="ECO:0000313" key="12">
    <source>
        <dbReference type="Proteomes" id="UP000274097"/>
    </source>
</evidence>
<dbReference type="FunFam" id="3.20.20.140:FF:000022">
    <property type="entry name" value="Guanine deaminase"/>
    <property type="match status" value="1"/>
</dbReference>
<evidence type="ECO:0000313" key="11">
    <source>
        <dbReference type="EMBL" id="RMI24796.1"/>
    </source>
</evidence>
<dbReference type="EC" id="3.5.4.3" evidence="3 7"/>
<dbReference type="InterPro" id="IPR006680">
    <property type="entry name" value="Amidohydro-rel"/>
</dbReference>
<evidence type="ECO:0000256" key="6">
    <source>
        <dbReference type="ARBA" id="ARBA00022833"/>
    </source>
</evidence>
<gene>
    <name evidence="10" type="primary">guaD</name>
    <name evidence="10" type="ORF">D6Z83_16480</name>
    <name evidence="11" type="ORF">EBE87_11655</name>
</gene>
<comment type="cofactor">
    <cofactor evidence="8">
        <name>Zn(2+)</name>
        <dbReference type="ChEBI" id="CHEBI:29105"/>
    </cofactor>
    <text evidence="8">Binds 1 zinc ion per subunit.</text>
</comment>
<dbReference type="InterPro" id="IPR051607">
    <property type="entry name" value="Metallo-dep_hydrolases"/>
</dbReference>
<evidence type="ECO:0000313" key="13">
    <source>
        <dbReference type="Proteomes" id="UP000278036"/>
    </source>
</evidence>
<dbReference type="AlphaFoldDB" id="A0A3A9JAH4"/>
<dbReference type="SUPFAM" id="SSF51556">
    <property type="entry name" value="Metallo-dependent hydrolases"/>
    <property type="match status" value="1"/>
</dbReference>
<evidence type="ECO:0000256" key="2">
    <source>
        <dbReference type="ARBA" id="ARBA00006745"/>
    </source>
</evidence>
<dbReference type="GO" id="GO:0006147">
    <property type="term" value="P:guanine catabolic process"/>
    <property type="evidence" value="ECO:0007669"/>
    <property type="project" value="UniProtKB-UniRule"/>
</dbReference>
<evidence type="ECO:0000256" key="7">
    <source>
        <dbReference type="NCBIfam" id="TIGR02967"/>
    </source>
</evidence>
<sequence>MRRALRGAVLGFTGDPFLAEDPAATLHITEDTLVVLEDGLIAEVAPYDPARARGLEVVHYPDALICPGFIDCHVHYPQTQMIGAFGEQLLDWLNTYTFPAEQDYADPAHAAEAARVFLAELLRNGTTTAAVYCTVHPQSVEAFFAESHRLNTRMIAGKVLMDRNAPDALLDTAERGYAESKALIERWHGTGRQLYAITPRFAPTSSPAQLAAAARLWREHPGTYLQTHLSENKAEIAWVRELFPEAGGYLDVYHRAGLTGRRAIFGHAVHLSEAEFGCCHRTGSALAHCPTSNLFLGSGLFRLFDAKRRDRPVCVGLGTDLGAGTSFSQLRTLGEAYKVARARGGRLTAAHGFWLATAGAAEALDLTGRIGRVAPGHEADLAVLDLKATPLVEYRLRHARDWAERLFVLMTLGDDRAVRATWVAGIPRYRREGAGA</sequence>
<dbReference type="Gene3D" id="3.20.20.140">
    <property type="entry name" value="Metal-dependent hydrolases"/>
    <property type="match status" value="1"/>
</dbReference>
<dbReference type="GO" id="GO:0008892">
    <property type="term" value="F:guanine deaminase activity"/>
    <property type="evidence" value="ECO:0007669"/>
    <property type="project" value="UniProtKB-UniRule"/>
</dbReference>
<dbReference type="FunCoup" id="A0A3A9JAH4">
    <property type="interactions" value="444"/>
</dbReference>
<evidence type="ECO:0000256" key="5">
    <source>
        <dbReference type="ARBA" id="ARBA00022801"/>
    </source>
</evidence>
<keyword evidence="4 8" id="KW-0479">Metal-binding</keyword>
<dbReference type="PANTHER" id="PTHR11271:SF6">
    <property type="entry name" value="GUANINE DEAMINASE"/>
    <property type="match status" value="1"/>
</dbReference>
<dbReference type="Gene3D" id="2.30.40.10">
    <property type="entry name" value="Urease, subunit C, domain 1"/>
    <property type="match status" value="1"/>
</dbReference>
<comment type="catalytic activity">
    <reaction evidence="8">
        <text>guanine + H2O + H(+) = xanthine + NH4(+)</text>
        <dbReference type="Rhea" id="RHEA:14665"/>
        <dbReference type="ChEBI" id="CHEBI:15377"/>
        <dbReference type="ChEBI" id="CHEBI:15378"/>
        <dbReference type="ChEBI" id="CHEBI:16235"/>
        <dbReference type="ChEBI" id="CHEBI:17712"/>
        <dbReference type="ChEBI" id="CHEBI:28938"/>
        <dbReference type="EC" id="3.5.4.3"/>
    </reaction>
</comment>
<evidence type="ECO:0000256" key="8">
    <source>
        <dbReference type="RuleBase" id="RU366009"/>
    </source>
</evidence>
<evidence type="ECO:0000256" key="3">
    <source>
        <dbReference type="ARBA" id="ARBA00012781"/>
    </source>
</evidence>
<dbReference type="PANTHER" id="PTHR11271">
    <property type="entry name" value="GUANINE DEAMINASE"/>
    <property type="match status" value="1"/>
</dbReference>
<proteinExistence type="inferred from homology"/>
<accession>A0A3A9JAH4</accession>
<dbReference type="SUPFAM" id="SSF51338">
    <property type="entry name" value="Composite domain of metallo-dependent hydrolases"/>
    <property type="match status" value="1"/>
</dbReference>
<dbReference type="EMBL" id="RAQU01000107">
    <property type="protein sequence ID" value="RKK03060.1"/>
    <property type="molecule type" value="Genomic_DNA"/>
</dbReference>
<comment type="function">
    <text evidence="8">Catalyzes the hydrolytic deamination of guanine, producing xanthine and ammonia.</text>
</comment>
<dbReference type="NCBIfam" id="NF006679">
    <property type="entry name" value="PRK09228.1"/>
    <property type="match status" value="1"/>
</dbReference>
<evidence type="ECO:0000256" key="1">
    <source>
        <dbReference type="ARBA" id="ARBA00004984"/>
    </source>
</evidence>
<dbReference type="NCBIfam" id="TIGR02967">
    <property type="entry name" value="guan_deamin"/>
    <property type="match status" value="1"/>
</dbReference>
<dbReference type="InterPro" id="IPR032466">
    <property type="entry name" value="Metal_Hydrolase"/>
</dbReference>
<dbReference type="RefSeq" id="WP_120639376.1">
    <property type="nucleotide sequence ID" value="NZ_RAQU01000107.1"/>
</dbReference>
<evidence type="ECO:0000259" key="9">
    <source>
        <dbReference type="Pfam" id="PF01979"/>
    </source>
</evidence>
<dbReference type="GO" id="GO:0005829">
    <property type="term" value="C:cytosol"/>
    <property type="evidence" value="ECO:0007669"/>
    <property type="project" value="TreeGrafter"/>
</dbReference>
<dbReference type="GO" id="GO:0008270">
    <property type="term" value="F:zinc ion binding"/>
    <property type="evidence" value="ECO:0007669"/>
    <property type="project" value="UniProtKB-UniRule"/>
</dbReference>
<keyword evidence="5 8" id="KW-0378">Hydrolase</keyword>
<reference evidence="10 13" key="1">
    <citation type="submission" date="2018-09" db="EMBL/GenBank/DDBJ databases">
        <title>Roseomonas sp. nov., isolated from feces of Tibetan antelopes in the Qinghai-Tibet plateau, China.</title>
        <authorList>
            <person name="Tian Z."/>
        </authorList>
    </citation>
    <scope>NUCLEOTIDE SEQUENCE [LARGE SCALE GENOMIC DNA]</scope>
    <source>
        <strain evidence="11 12">Z23</strain>
        <strain evidence="10 13">Z24</strain>
    </source>
</reference>
<dbReference type="OrthoDB" id="9787621at2"/>
<evidence type="ECO:0000313" key="10">
    <source>
        <dbReference type="EMBL" id="RKK03060.1"/>
    </source>
</evidence>
<dbReference type="InParanoid" id="A0A3A9JAH4"/>
<name>A0A3A9JAH4_9PROT</name>
<dbReference type="EMBL" id="RFLX01000007">
    <property type="protein sequence ID" value="RMI24796.1"/>
    <property type="molecule type" value="Genomic_DNA"/>
</dbReference>
<protein>
    <recommendedName>
        <fullName evidence="3 7">Guanine deaminase</fullName>
        <shortName evidence="8">Guanase</shortName>
        <ecNumber evidence="3 7">3.5.4.3</ecNumber>
    </recommendedName>
    <alternativeName>
        <fullName evidence="8">Guanine aminohydrolase</fullName>
    </alternativeName>
</protein>
<feature type="domain" description="Amidohydrolase-related" evidence="9">
    <location>
        <begin position="65"/>
        <end position="425"/>
    </location>
</feature>